<dbReference type="GO" id="GO:0005886">
    <property type="term" value="C:plasma membrane"/>
    <property type="evidence" value="ECO:0007669"/>
    <property type="project" value="UniProtKB-SubCell"/>
</dbReference>
<dbReference type="SUPFAM" id="SSF56601">
    <property type="entry name" value="beta-lactamase/transpeptidase-like"/>
    <property type="match status" value="1"/>
</dbReference>
<dbReference type="PANTHER" id="PTHR30627">
    <property type="entry name" value="PEPTIDOGLYCAN D,D-TRANSPEPTIDASE"/>
    <property type="match status" value="1"/>
</dbReference>
<evidence type="ECO:0000313" key="14">
    <source>
        <dbReference type="EMBL" id="HJF33879.1"/>
    </source>
</evidence>
<name>A0A921G2M8_SPOPS</name>
<dbReference type="GO" id="GO:0008658">
    <property type="term" value="F:penicillin binding"/>
    <property type="evidence" value="ECO:0007669"/>
    <property type="project" value="InterPro"/>
</dbReference>
<comment type="subcellular location">
    <subcellularLocation>
        <location evidence="2">Cell membrane</location>
    </subcellularLocation>
    <subcellularLocation>
        <location evidence="1">Membrane</location>
        <topology evidence="1">Single-pass membrane protein</topology>
    </subcellularLocation>
</comment>
<reference evidence="14" key="1">
    <citation type="journal article" date="2021" name="PeerJ">
        <title>Extensive microbial diversity within the chicken gut microbiome revealed by metagenomics and culture.</title>
        <authorList>
            <person name="Gilroy R."/>
            <person name="Ravi A."/>
            <person name="Getino M."/>
            <person name="Pursley I."/>
            <person name="Horton D.L."/>
            <person name="Alikhan N.F."/>
            <person name="Baker D."/>
            <person name="Gharbi K."/>
            <person name="Hall N."/>
            <person name="Watson M."/>
            <person name="Adriaenssens E.M."/>
            <person name="Foster-Nyarko E."/>
            <person name="Jarju S."/>
            <person name="Secka A."/>
            <person name="Antonio M."/>
            <person name="Oren A."/>
            <person name="Chaudhuri R.R."/>
            <person name="La Ragione R."/>
            <person name="Hildebrand F."/>
            <person name="Pallen M.J."/>
        </authorList>
    </citation>
    <scope>NUCLEOTIDE SEQUENCE</scope>
    <source>
        <strain evidence="14">CHK171-7178</strain>
    </source>
</reference>
<keyword evidence="10" id="KW-0961">Cell wall biogenesis/degradation</keyword>
<evidence type="ECO:0000256" key="5">
    <source>
        <dbReference type="ARBA" id="ARBA00022692"/>
    </source>
</evidence>
<organism evidence="14 15">
    <name type="scientific">Sporosarcina psychrophila</name>
    <name type="common">Bacillus psychrophilus</name>
    <dbReference type="NCBI Taxonomy" id="1476"/>
    <lineage>
        <taxon>Bacteria</taxon>
        <taxon>Bacillati</taxon>
        <taxon>Bacillota</taxon>
        <taxon>Bacilli</taxon>
        <taxon>Bacillales</taxon>
        <taxon>Caryophanaceae</taxon>
        <taxon>Sporosarcina</taxon>
    </lineage>
</organism>
<feature type="domain" description="Penicillin-binding protein transpeptidase" evidence="12">
    <location>
        <begin position="356"/>
        <end position="670"/>
    </location>
</feature>
<feature type="domain" description="Penicillin-binding protein dimerisation" evidence="13">
    <location>
        <begin position="67"/>
        <end position="309"/>
    </location>
</feature>
<dbReference type="InterPro" id="IPR012338">
    <property type="entry name" value="Beta-lactam/transpept-like"/>
</dbReference>
<feature type="transmembrane region" description="Helical" evidence="11">
    <location>
        <begin position="21"/>
        <end position="43"/>
    </location>
</feature>
<keyword evidence="8 11" id="KW-1133">Transmembrane helix</keyword>
<keyword evidence="6" id="KW-0133">Cell shape</keyword>
<dbReference type="PANTHER" id="PTHR30627:SF2">
    <property type="entry name" value="PEPTIDOGLYCAN D,D-TRANSPEPTIDASE MRDA"/>
    <property type="match status" value="1"/>
</dbReference>
<dbReference type="EMBL" id="DYWT01000284">
    <property type="protein sequence ID" value="HJF33879.1"/>
    <property type="molecule type" value="Genomic_DNA"/>
</dbReference>
<evidence type="ECO:0000256" key="7">
    <source>
        <dbReference type="ARBA" id="ARBA00022984"/>
    </source>
</evidence>
<protein>
    <submittedName>
        <fullName evidence="14">Penicillin-binding protein 2</fullName>
    </submittedName>
</protein>
<dbReference type="Proteomes" id="UP000698173">
    <property type="component" value="Unassembled WGS sequence"/>
</dbReference>
<dbReference type="InterPro" id="IPR005311">
    <property type="entry name" value="PBP_dimer"/>
</dbReference>
<dbReference type="GO" id="GO:0009252">
    <property type="term" value="P:peptidoglycan biosynthetic process"/>
    <property type="evidence" value="ECO:0007669"/>
    <property type="project" value="UniProtKB-KW"/>
</dbReference>
<evidence type="ECO:0000259" key="13">
    <source>
        <dbReference type="Pfam" id="PF03717"/>
    </source>
</evidence>
<evidence type="ECO:0000256" key="9">
    <source>
        <dbReference type="ARBA" id="ARBA00023136"/>
    </source>
</evidence>
<dbReference type="InterPro" id="IPR050515">
    <property type="entry name" value="Beta-lactam/transpept"/>
</dbReference>
<evidence type="ECO:0000256" key="1">
    <source>
        <dbReference type="ARBA" id="ARBA00004167"/>
    </source>
</evidence>
<evidence type="ECO:0000256" key="3">
    <source>
        <dbReference type="ARBA" id="ARBA00007171"/>
    </source>
</evidence>
<evidence type="ECO:0000256" key="2">
    <source>
        <dbReference type="ARBA" id="ARBA00004236"/>
    </source>
</evidence>
<dbReference type="SUPFAM" id="SSF56519">
    <property type="entry name" value="Penicillin binding protein dimerisation domain"/>
    <property type="match status" value="1"/>
</dbReference>
<comment type="caution">
    <text evidence="14">The sequence shown here is derived from an EMBL/GenBank/DDBJ whole genome shotgun (WGS) entry which is preliminary data.</text>
</comment>
<dbReference type="Gene3D" id="1.10.10.1230">
    <property type="entry name" value="Penicillin-binding protein, N-terminal non-catalytic domain, head sub-domain"/>
    <property type="match status" value="1"/>
</dbReference>
<keyword evidence="7" id="KW-0573">Peptidoglycan synthesis</keyword>
<sequence>MKKQIRKANQAKVHQRKNIAFRMNFLFFSIFVLFSLLILRLGYLQIVKGEDYSKELERREEIGVNTSVPRGRIFDRMGHVLVDNDPQKAITYTKMTSTSSRDMLEIAEKLAVLIEQDTKRVTPGDKRDFWIMKNSKEALKKVSKEEQLAIEKDSSLSRTQMQSKINTLTRERVTKEETNSFTDEELEVLAIYREMMAGYAYSPQIVKSGNVTKEEFAIVSERLGELPGVDTTIDWERMRRSENTILGTTTSPIEGLPKSREKHFLARNYSRNDRVGKSYIEQYYEDLLKGQKTIVKNIKDRSGRVVETKTIRQGEPGKDLILTLDSELQQTLENIVSNKLLELKRGPNTGELDRAFLVMMNPNNGEVLALVGKQVMTNKETGKLEIWDYAFGTFTANHEAGSTVKMATLLTGYQENVVRIGETKIDEPIRIGGITKRSLFNQNSREAVTDIEAIGRSSNVYMFRIAMAMANSNNSSGESERSIENAYDTFRQSFTSFGLGTKTGIDLPGESGGLIGDSDSIGILMDLSIGQFDTYTTLQLAQYVSTIANGGYRIAPKVLKEIREPSEDGQILGPLIQETEVKVLNKIQSTDAEIDQVKRGMHYVYYAPKGTAANIFAGKGYDGAGKTGTAQAFSSGKSTINLSHVGFAPYENPEIAYAILIPNITTKPGDHTTGAQNKIIQQAIDEYFKLKVKRAKEEISTAAEQPIIQAPKKEPGK</sequence>
<evidence type="ECO:0000256" key="10">
    <source>
        <dbReference type="ARBA" id="ARBA00023316"/>
    </source>
</evidence>
<evidence type="ECO:0000256" key="4">
    <source>
        <dbReference type="ARBA" id="ARBA00022475"/>
    </source>
</evidence>
<dbReference type="Pfam" id="PF00905">
    <property type="entry name" value="Transpeptidase"/>
    <property type="match status" value="1"/>
</dbReference>
<evidence type="ECO:0000259" key="12">
    <source>
        <dbReference type="Pfam" id="PF00905"/>
    </source>
</evidence>
<dbReference type="GO" id="GO:0008360">
    <property type="term" value="P:regulation of cell shape"/>
    <property type="evidence" value="ECO:0007669"/>
    <property type="project" value="UniProtKB-KW"/>
</dbReference>
<keyword evidence="4" id="KW-1003">Cell membrane</keyword>
<keyword evidence="9 11" id="KW-0472">Membrane</keyword>
<dbReference type="Gene3D" id="3.90.1310.10">
    <property type="entry name" value="Penicillin-binding protein 2a (Domain 2)"/>
    <property type="match status" value="1"/>
</dbReference>
<dbReference type="Pfam" id="PF03717">
    <property type="entry name" value="PBP_dimer"/>
    <property type="match status" value="1"/>
</dbReference>
<gene>
    <name evidence="14" type="ORF">K8V56_19095</name>
</gene>
<proteinExistence type="inferred from homology"/>
<evidence type="ECO:0000256" key="11">
    <source>
        <dbReference type="SAM" id="Phobius"/>
    </source>
</evidence>
<evidence type="ECO:0000256" key="8">
    <source>
        <dbReference type="ARBA" id="ARBA00022989"/>
    </source>
</evidence>
<dbReference type="InterPro" id="IPR001460">
    <property type="entry name" value="PCN-bd_Tpept"/>
</dbReference>
<evidence type="ECO:0000256" key="6">
    <source>
        <dbReference type="ARBA" id="ARBA00022960"/>
    </source>
</evidence>
<keyword evidence="5 11" id="KW-0812">Transmembrane</keyword>
<reference evidence="14" key="2">
    <citation type="submission" date="2021-09" db="EMBL/GenBank/DDBJ databases">
        <authorList>
            <person name="Gilroy R."/>
        </authorList>
    </citation>
    <scope>NUCLEOTIDE SEQUENCE</scope>
    <source>
        <strain evidence="14">CHK171-7178</strain>
    </source>
</reference>
<comment type="similarity">
    <text evidence="3">Belongs to the transpeptidase family.</text>
</comment>
<accession>A0A921G2M8</accession>
<dbReference type="Gene3D" id="3.40.710.10">
    <property type="entry name" value="DD-peptidase/beta-lactamase superfamily"/>
    <property type="match status" value="1"/>
</dbReference>
<dbReference type="GO" id="GO:0071555">
    <property type="term" value="P:cell wall organization"/>
    <property type="evidence" value="ECO:0007669"/>
    <property type="project" value="UniProtKB-KW"/>
</dbReference>
<evidence type="ECO:0000313" key="15">
    <source>
        <dbReference type="Proteomes" id="UP000698173"/>
    </source>
</evidence>
<dbReference type="InterPro" id="IPR036138">
    <property type="entry name" value="PBP_dimer_sf"/>
</dbReference>
<dbReference type="GO" id="GO:0071972">
    <property type="term" value="F:peptidoglycan L,D-transpeptidase activity"/>
    <property type="evidence" value="ECO:0007669"/>
    <property type="project" value="TreeGrafter"/>
</dbReference>
<dbReference type="AlphaFoldDB" id="A0A921G2M8"/>